<feature type="region of interest" description="Disordered" evidence="1">
    <location>
        <begin position="208"/>
        <end position="271"/>
    </location>
</feature>
<feature type="chain" id="PRO_5043441461" description="EGF-like domain-containing protein" evidence="2">
    <location>
        <begin position="23"/>
        <end position="299"/>
    </location>
</feature>
<dbReference type="Proteomes" id="UP001445335">
    <property type="component" value="Unassembled WGS sequence"/>
</dbReference>
<name>A0AAW1QHA7_9CHLO</name>
<evidence type="ECO:0000313" key="4">
    <source>
        <dbReference type="Proteomes" id="UP001445335"/>
    </source>
</evidence>
<organism evidence="3 4">
    <name type="scientific">Elliptochloris bilobata</name>
    <dbReference type="NCBI Taxonomy" id="381761"/>
    <lineage>
        <taxon>Eukaryota</taxon>
        <taxon>Viridiplantae</taxon>
        <taxon>Chlorophyta</taxon>
        <taxon>core chlorophytes</taxon>
        <taxon>Trebouxiophyceae</taxon>
        <taxon>Trebouxiophyceae incertae sedis</taxon>
        <taxon>Elliptochloris clade</taxon>
        <taxon>Elliptochloris</taxon>
    </lineage>
</organism>
<reference evidence="3 4" key="1">
    <citation type="journal article" date="2024" name="Nat. Commun.">
        <title>Phylogenomics reveals the evolutionary origins of lichenization in chlorophyte algae.</title>
        <authorList>
            <person name="Puginier C."/>
            <person name="Libourel C."/>
            <person name="Otte J."/>
            <person name="Skaloud P."/>
            <person name="Haon M."/>
            <person name="Grisel S."/>
            <person name="Petersen M."/>
            <person name="Berrin J.G."/>
            <person name="Delaux P.M."/>
            <person name="Dal Grande F."/>
            <person name="Keller J."/>
        </authorList>
    </citation>
    <scope>NUCLEOTIDE SEQUENCE [LARGE SCALE GENOMIC DNA]</scope>
    <source>
        <strain evidence="3 4">SAG 245.80</strain>
    </source>
</reference>
<gene>
    <name evidence="3" type="ORF">WJX81_005204</name>
</gene>
<feature type="signal peptide" evidence="2">
    <location>
        <begin position="1"/>
        <end position="22"/>
    </location>
</feature>
<dbReference type="EMBL" id="JALJOU010000113">
    <property type="protein sequence ID" value="KAK9820842.1"/>
    <property type="molecule type" value="Genomic_DNA"/>
</dbReference>
<proteinExistence type="predicted"/>
<evidence type="ECO:0008006" key="5">
    <source>
        <dbReference type="Google" id="ProtNLM"/>
    </source>
</evidence>
<keyword evidence="2" id="KW-0732">Signal</keyword>
<accession>A0AAW1QHA7</accession>
<keyword evidence="4" id="KW-1185">Reference proteome</keyword>
<evidence type="ECO:0000313" key="3">
    <source>
        <dbReference type="EMBL" id="KAK9820842.1"/>
    </source>
</evidence>
<sequence>MLQVQLLTAVLCLSLCLHSACGDVHARRALRQYAGNYKYNSLAGVESEAQTGAIYGTSEQANACLFVRGSINPWNLHVVQDVMQVTAEALVAASGRGSFIAPKKGALVYGPSCLLYDYVCNFNYQEPCNRNGICQTNNTCFCGNGFASCAPSTGLQPLPGTLYGTYASSAGCETDLYNDVYNCGHCGNVCPTALPFCAGGVCAASQAPPPPPVSAAPPPPTAGRRMLETPVDPWEDGQSAGEGGSYLQGNDWGDGSADDLDQEADQPAAAGLRMLDTPLRAWDYGSGVSEDVLSWQDAL</sequence>
<evidence type="ECO:0000256" key="2">
    <source>
        <dbReference type="SAM" id="SignalP"/>
    </source>
</evidence>
<evidence type="ECO:0000256" key="1">
    <source>
        <dbReference type="SAM" id="MobiDB-lite"/>
    </source>
</evidence>
<protein>
    <recommendedName>
        <fullName evidence="5">EGF-like domain-containing protein</fullName>
    </recommendedName>
</protein>
<dbReference type="AlphaFoldDB" id="A0AAW1QHA7"/>
<feature type="compositionally biased region" description="Pro residues" evidence="1">
    <location>
        <begin position="208"/>
        <end position="221"/>
    </location>
</feature>
<comment type="caution">
    <text evidence="3">The sequence shown here is derived from an EMBL/GenBank/DDBJ whole genome shotgun (WGS) entry which is preliminary data.</text>
</comment>